<proteinExistence type="predicted"/>
<dbReference type="EMBL" id="JBHSBC010000039">
    <property type="protein sequence ID" value="MFC3984930.1"/>
    <property type="molecule type" value="Genomic_DNA"/>
</dbReference>
<keyword evidence="3" id="KW-1185">Reference proteome</keyword>
<organism evidence="2 3">
    <name type="scientific">Streptosporangium jomthongense</name>
    <dbReference type="NCBI Taxonomy" id="1193683"/>
    <lineage>
        <taxon>Bacteria</taxon>
        <taxon>Bacillati</taxon>
        <taxon>Actinomycetota</taxon>
        <taxon>Actinomycetes</taxon>
        <taxon>Streptosporangiales</taxon>
        <taxon>Streptosporangiaceae</taxon>
        <taxon>Streptosporangium</taxon>
    </lineage>
</organism>
<dbReference type="RefSeq" id="WP_386194950.1">
    <property type="nucleotide sequence ID" value="NZ_JBHSBC010000039.1"/>
</dbReference>
<comment type="caution">
    <text evidence="2">The sequence shown here is derived from an EMBL/GenBank/DDBJ whole genome shotgun (WGS) entry which is preliminary data.</text>
</comment>
<gene>
    <name evidence="2" type="ORF">ACFOYY_32720</name>
</gene>
<dbReference type="Proteomes" id="UP001595698">
    <property type="component" value="Unassembled WGS sequence"/>
</dbReference>
<keyword evidence="1" id="KW-0472">Membrane</keyword>
<name>A0ABV8FA90_9ACTN</name>
<protein>
    <submittedName>
        <fullName evidence="2">Uncharacterized protein</fullName>
    </submittedName>
</protein>
<reference evidence="3" key="1">
    <citation type="journal article" date="2019" name="Int. J. Syst. Evol. Microbiol.">
        <title>The Global Catalogue of Microorganisms (GCM) 10K type strain sequencing project: providing services to taxonomists for standard genome sequencing and annotation.</title>
        <authorList>
            <consortium name="The Broad Institute Genomics Platform"/>
            <consortium name="The Broad Institute Genome Sequencing Center for Infectious Disease"/>
            <person name="Wu L."/>
            <person name="Ma J."/>
        </authorList>
    </citation>
    <scope>NUCLEOTIDE SEQUENCE [LARGE SCALE GENOMIC DNA]</scope>
    <source>
        <strain evidence="3">TBRC 7912</strain>
    </source>
</reference>
<sequence>MRDLLLQILLWAFAVICALTVTGLGLVALHVAVINHRARRRLAREGRRR</sequence>
<keyword evidence="1" id="KW-1133">Transmembrane helix</keyword>
<evidence type="ECO:0000313" key="2">
    <source>
        <dbReference type="EMBL" id="MFC3984930.1"/>
    </source>
</evidence>
<feature type="transmembrane region" description="Helical" evidence="1">
    <location>
        <begin position="6"/>
        <end position="34"/>
    </location>
</feature>
<keyword evidence="1" id="KW-0812">Transmembrane</keyword>
<evidence type="ECO:0000256" key="1">
    <source>
        <dbReference type="SAM" id="Phobius"/>
    </source>
</evidence>
<accession>A0ABV8FA90</accession>
<evidence type="ECO:0000313" key="3">
    <source>
        <dbReference type="Proteomes" id="UP001595698"/>
    </source>
</evidence>